<evidence type="ECO:0000313" key="2">
    <source>
        <dbReference type="EMBL" id="MBA5686863.1"/>
    </source>
</evidence>
<dbReference type="RefSeq" id="WP_182152715.1">
    <property type="nucleotide sequence ID" value="NZ_JACEZU010000003.1"/>
</dbReference>
<protein>
    <submittedName>
        <fullName evidence="2">Alpha/beta fold hydrolase</fullName>
    </submittedName>
</protein>
<dbReference type="AlphaFoldDB" id="A0A7W2F830"/>
<sequence>MKQQVQIDGIDVLIDGEGEETIVMIHGWPDTYRLWDAQVAALAPRYRCVRFTLPGFDSAKPRRAFGLNEMLATFARIVNQVSPGRKVTLMLHDWGCVFGYQFYMRHPELVSRIVGVDIGDVESKAYMKSLSLGAKLMVVWYQLWLAVAWKVGGGLGNWMTHFMVRLMKVPADPRFITSAMNFPYYIQWTGAHGSYRNPQRFVPACPMLFIYGSRKPFMFHSRGWAEALDTQPSCKVLSFKADHWPMAREPEAFNAAVAGWLGETDAVVAGASARARGA</sequence>
<dbReference type="InterPro" id="IPR000073">
    <property type="entry name" value="AB_hydrolase_1"/>
</dbReference>
<comment type="caution">
    <text evidence="2">The sequence shown here is derived from an EMBL/GenBank/DDBJ whole genome shotgun (WGS) entry which is preliminary data.</text>
</comment>
<accession>A0A7W2F830</accession>
<reference evidence="2 3" key="1">
    <citation type="submission" date="2020-07" db="EMBL/GenBank/DDBJ databases">
        <title>Novel species isolated from subtropical streams in China.</title>
        <authorList>
            <person name="Lu H."/>
        </authorList>
    </citation>
    <scope>NUCLEOTIDE SEQUENCE [LARGE SCALE GENOMIC DNA]</scope>
    <source>
        <strain evidence="2 3">LX47W</strain>
    </source>
</reference>
<dbReference type="PANTHER" id="PTHR43798:SF33">
    <property type="entry name" value="HYDROLASE, PUTATIVE (AFU_ORTHOLOGUE AFUA_2G14860)-RELATED"/>
    <property type="match status" value="1"/>
</dbReference>
<dbReference type="Gene3D" id="3.40.50.1820">
    <property type="entry name" value="alpha/beta hydrolase"/>
    <property type="match status" value="1"/>
</dbReference>
<dbReference type="InterPro" id="IPR050266">
    <property type="entry name" value="AB_hydrolase_sf"/>
</dbReference>
<dbReference type="GO" id="GO:0047372">
    <property type="term" value="F:monoacylglycerol lipase activity"/>
    <property type="evidence" value="ECO:0007669"/>
    <property type="project" value="TreeGrafter"/>
</dbReference>
<dbReference type="Proteomes" id="UP000573499">
    <property type="component" value="Unassembled WGS sequence"/>
</dbReference>
<evidence type="ECO:0000259" key="1">
    <source>
        <dbReference type="Pfam" id="PF00561"/>
    </source>
</evidence>
<dbReference type="GO" id="GO:0016020">
    <property type="term" value="C:membrane"/>
    <property type="evidence" value="ECO:0007669"/>
    <property type="project" value="TreeGrafter"/>
</dbReference>
<dbReference type="Pfam" id="PF00561">
    <property type="entry name" value="Abhydrolase_1"/>
    <property type="match status" value="1"/>
</dbReference>
<dbReference type="PANTHER" id="PTHR43798">
    <property type="entry name" value="MONOACYLGLYCEROL LIPASE"/>
    <property type="match status" value="1"/>
</dbReference>
<dbReference type="SUPFAM" id="SSF53474">
    <property type="entry name" value="alpha/beta-Hydrolases"/>
    <property type="match status" value="1"/>
</dbReference>
<dbReference type="EMBL" id="JACEZU010000003">
    <property type="protein sequence ID" value="MBA5686863.1"/>
    <property type="molecule type" value="Genomic_DNA"/>
</dbReference>
<keyword evidence="2" id="KW-0378">Hydrolase</keyword>
<gene>
    <name evidence="2" type="ORF">H3H39_07300</name>
</gene>
<feature type="domain" description="AB hydrolase-1" evidence="1">
    <location>
        <begin position="21"/>
        <end position="118"/>
    </location>
</feature>
<dbReference type="InterPro" id="IPR029058">
    <property type="entry name" value="AB_hydrolase_fold"/>
</dbReference>
<dbReference type="GO" id="GO:0046464">
    <property type="term" value="P:acylglycerol catabolic process"/>
    <property type="evidence" value="ECO:0007669"/>
    <property type="project" value="TreeGrafter"/>
</dbReference>
<evidence type="ECO:0000313" key="3">
    <source>
        <dbReference type="Proteomes" id="UP000573499"/>
    </source>
</evidence>
<proteinExistence type="predicted"/>
<keyword evidence="3" id="KW-1185">Reference proteome</keyword>
<organism evidence="2 3">
    <name type="scientific">Rugamonas apoptosis</name>
    <dbReference type="NCBI Taxonomy" id="2758570"/>
    <lineage>
        <taxon>Bacteria</taxon>
        <taxon>Pseudomonadati</taxon>
        <taxon>Pseudomonadota</taxon>
        <taxon>Betaproteobacteria</taxon>
        <taxon>Burkholderiales</taxon>
        <taxon>Oxalobacteraceae</taxon>
        <taxon>Telluria group</taxon>
        <taxon>Rugamonas</taxon>
    </lineage>
</organism>
<name>A0A7W2F830_9BURK</name>